<reference evidence="9" key="1">
    <citation type="submission" date="2021-04" db="EMBL/GenBank/DDBJ databases">
        <authorList>
            <person name="Rodrigo-Torres L."/>
            <person name="Arahal R. D."/>
            <person name="Lucena T."/>
        </authorList>
    </citation>
    <scope>NUCLEOTIDE SEQUENCE</scope>
    <source>
        <strain evidence="9">AS29M-1</strain>
    </source>
</reference>
<dbReference type="KEGG" id="ptan:CRYO30217_02083"/>
<evidence type="ECO:0000256" key="2">
    <source>
        <dbReference type="ARBA" id="ARBA00012438"/>
    </source>
</evidence>
<dbReference type="PROSITE" id="PS50109">
    <property type="entry name" value="HIS_KIN"/>
    <property type="match status" value="1"/>
</dbReference>
<evidence type="ECO:0000256" key="5">
    <source>
        <dbReference type="ARBA" id="ARBA00022777"/>
    </source>
</evidence>
<evidence type="ECO:0000313" key="10">
    <source>
        <dbReference type="Proteomes" id="UP000683507"/>
    </source>
</evidence>
<dbReference type="GO" id="GO:0000155">
    <property type="term" value="F:phosphorelay sensor kinase activity"/>
    <property type="evidence" value="ECO:0007669"/>
    <property type="project" value="TreeGrafter"/>
</dbReference>
<feature type="compositionally biased region" description="Basic and acidic residues" evidence="7">
    <location>
        <begin position="489"/>
        <end position="512"/>
    </location>
</feature>
<sequence length="807" mass="92517">MAQVSFTVSARTAKLIGQENFATAEGAIVELVKNSYDADARNCIIIFENHNESSEKPTIYIIDNGIGMTSKIIKNQWMKIGTDDKLENYLSDGGRVKTGAKGIGRFALDRLGLSSEMKTLSKEPVEASVWSVKWSDFDKAGVAINDVKAELDVVEGLNIQTELAEQFSDFEALKKVIEQTKFESGTMLKIHPVKDKWEEDSIKSLFDNLEVLIPPQEQPEFDVHLFSTSQPDEYGQVNSAYYDDFDYKIKAHYLADKDQTIEFEITRDELDVDSLEKSFSEVFENDLMKKSPYTLPEIKKKTFKIKKTVKNLLGSSDTLDEKLIEQIGEFDFTFYFLKNVIDSKDKVRFPYKNISSANRKAWLEKFGGVKIFRDDFRVRPYGENGQDWLGLGERQNKSPGGVAQKIGGYRIGSNQIAGTVNISRIANSNFQDKSGREGIQENDVFEIFKNILIEIISVFEKDRNVIMYCLSELAKKKFKDEEEKRKAQEEADRILREEEEKKNSESQDKEPSDTDDATDGNEDSGKKDGPTESEKLLAKAAKIYEQELEDKDEEIRLLRGLASVGLIISSFAHELKSLRSRLTPRTDFLLRELKKYIEEKDLQGINEQDNPFYMIKLIKEEDLKLKHWLEYSLSTLKRDKRTRTNLNIGEYFERFKATWHQALEQRKVQIELKGNKDTQNIIRAFEVDLDAIFNNLLSNSLSAFKEKKGNYQRKVEVEWKSTDDHVAITFTDNGCGLAKEYQDSPEKIFAYNESSKRDRKGNKIGTGMGLYIVSLVIDDYNDSKVELLPSKDGFSIRVIMPKRKNSK</sequence>
<dbReference type="InterPro" id="IPR005467">
    <property type="entry name" value="His_kinase_dom"/>
</dbReference>
<dbReference type="Proteomes" id="UP000683507">
    <property type="component" value="Chromosome"/>
</dbReference>
<evidence type="ECO:0000256" key="6">
    <source>
        <dbReference type="ARBA" id="ARBA00022840"/>
    </source>
</evidence>
<keyword evidence="5" id="KW-0418">Kinase</keyword>
<dbReference type="SMART" id="SM00387">
    <property type="entry name" value="HATPase_c"/>
    <property type="match status" value="1"/>
</dbReference>
<feature type="region of interest" description="Disordered" evidence="7">
    <location>
        <begin position="489"/>
        <end position="532"/>
    </location>
</feature>
<dbReference type="SUPFAM" id="SSF55874">
    <property type="entry name" value="ATPase domain of HSP90 chaperone/DNA topoisomerase II/histidine kinase"/>
    <property type="match status" value="2"/>
</dbReference>
<proteinExistence type="predicted"/>
<evidence type="ECO:0000259" key="8">
    <source>
        <dbReference type="PROSITE" id="PS50109"/>
    </source>
</evidence>
<name>A0A916JNL8_9FLAO</name>
<protein>
    <recommendedName>
        <fullName evidence="2">histidine kinase</fullName>
        <ecNumber evidence="2">2.7.13.3</ecNumber>
    </recommendedName>
</protein>
<keyword evidence="4" id="KW-0547">Nucleotide-binding</keyword>
<dbReference type="EC" id="2.7.13.3" evidence="2"/>
<feature type="domain" description="Histidine kinase" evidence="8">
    <location>
        <begin position="570"/>
        <end position="804"/>
    </location>
</feature>
<dbReference type="RefSeq" id="WP_258542295.1">
    <property type="nucleotide sequence ID" value="NZ_OU015584.1"/>
</dbReference>
<keyword evidence="3" id="KW-0808">Transferase</keyword>
<evidence type="ECO:0000313" key="9">
    <source>
        <dbReference type="EMBL" id="CAG5083080.1"/>
    </source>
</evidence>
<dbReference type="InterPro" id="IPR036890">
    <property type="entry name" value="HATPase_C_sf"/>
</dbReference>
<organism evidence="9 10">
    <name type="scientific">Parvicella tangerina</name>
    <dbReference type="NCBI Taxonomy" id="2829795"/>
    <lineage>
        <taxon>Bacteria</taxon>
        <taxon>Pseudomonadati</taxon>
        <taxon>Bacteroidota</taxon>
        <taxon>Flavobacteriia</taxon>
        <taxon>Flavobacteriales</taxon>
        <taxon>Parvicellaceae</taxon>
        <taxon>Parvicella</taxon>
    </lineage>
</organism>
<dbReference type="PANTHER" id="PTHR44936:SF10">
    <property type="entry name" value="SENSOR PROTEIN RSTB"/>
    <property type="match status" value="1"/>
</dbReference>
<dbReference type="InterPro" id="IPR050980">
    <property type="entry name" value="2C_sensor_his_kinase"/>
</dbReference>
<keyword evidence="6" id="KW-0067">ATP-binding</keyword>
<comment type="catalytic activity">
    <reaction evidence="1">
        <text>ATP + protein L-histidine = ADP + protein N-phospho-L-histidine.</text>
        <dbReference type="EC" id="2.7.13.3"/>
    </reaction>
</comment>
<dbReference type="Pfam" id="PF13589">
    <property type="entry name" value="HATPase_c_3"/>
    <property type="match status" value="1"/>
</dbReference>
<dbReference type="GO" id="GO:0005886">
    <property type="term" value="C:plasma membrane"/>
    <property type="evidence" value="ECO:0007669"/>
    <property type="project" value="TreeGrafter"/>
</dbReference>
<evidence type="ECO:0000256" key="3">
    <source>
        <dbReference type="ARBA" id="ARBA00022679"/>
    </source>
</evidence>
<dbReference type="Pfam" id="PF02518">
    <property type="entry name" value="HATPase_c"/>
    <property type="match status" value="1"/>
</dbReference>
<dbReference type="AlphaFoldDB" id="A0A916JNL8"/>
<feature type="compositionally biased region" description="Basic and acidic residues" evidence="7">
    <location>
        <begin position="523"/>
        <end position="532"/>
    </location>
</feature>
<accession>A0A916JNL8</accession>
<feature type="compositionally biased region" description="Acidic residues" evidence="7">
    <location>
        <begin position="513"/>
        <end position="522"/>
    </location>
</feature>
<keyword evidence="10" id="KW-1185">Reference proteome</keyword>
<evidence type="ECO:0000256" key="7">
    <source>
        <dbReference type="SAM" id="MobiDB-lite"/>
    </source>
</evidence>
<dbReference type="GO" id="GO:0005524">
    <property type="term" value="F:ATP binding"/>
    <property type="evidence" value="ECO:0007669"/>
    <property type="project" value="UniProtKB-KW"/>
</dbReference>
<dbReference type="InterPro" id="IPR003594">
    <property type="entry name" value="HATPase_dom"/>
</dbReference>
<evidence type="ECO:0000256" key="4">
    <source>
        <dbReference type="ARBA" id="ARBA00022741"/>
    </source>
</evidence>
<gene>
    <name evidence="9" type="ORF">CRYO30217_02083</name>
</gene>
<dbReference type="Gene3D" id="3.30.565.10">
    <property type="entry name" value="Histidine kinase-like ATPase, C-terminal domain"/>
    <property type="match status" value="2"/>
</dbReference>
<evidence type="ECO:0000256" key="1">
    <source>
        <dbReference type="ARBA" id="ARBA00000085"/>
    </source>
</evidence>
<dbReference type="PANTHER" id="PTHR44936">
    <property type="entry name" value="SENSOR PROTEIN CREC"/>
    <property type="match status" value="1"/>
</dbReference>
<dbReference type="EMBL" id="OU015584">
    <property type="protein sequence ID" value="CAG5083080.1"/>
    <property type="molecule type" value="Genomic_DNA"/>
</dbReference>